<dbReference type="PANTHER" id="PTHR10133:SF27">
    <property type="entry name" value="DNA POLYMERASE NU"/>
    <property type="match status" value="1"/>
</dbReference>
<evidence type="ECO:0000259" key="17">
    <source>
        <dbReference type="SMART" id="SM00482"/>
    </source>
</evidence>
<evidence type="ECO:0000256" key="9">
    <source>
        <dbReference type="ARBA" id="ARBA00022801"/>
    </source>
</evidence>
<proteinExistence type="inferred from homology"/>
<keyword evidence="5" id="KW-0548">Nucleotidyltransferase</keyword>
<evidence type="ECO:0000256" key="7">
    <source>
        <dbReference type="ARBA" id="ARBA00022722"/>
    </source>
</evidence>
<dbReference type="SUPFAM" id="SSF47807">
    <property type="entry name" value="5' to 3' exonuclease, C-terminal subdomain"/>
    <property type="match status" value="1"/>
</dbReference>
<evidence type="ECO:0000256" key="2">
    <source>
        <dbReference type="ARBA" id="ARBA00012417"/>
    </source>
</evidence>
<evidence type="ECO:0000256" key="8">
    <source>
        <dbReference type="ARBA" id="ARBA00022763"/>
    </source>
</evidence>
<dbReference type="Pfam" id="PF00476">
    <property type="entry name" value="DNA_pol_A"/>
    <property type="match status" value="1"/>
</dbReference>
<dbReference type="InterPro" id="IPR002298">
    <property type="entry name" value="DNA_polymerase_A"/>
</dbReference>
<dbReference type="GO" id="GO:0006302">
    <property type="term" value="P:double-strand break repair"/>
    <property type="evidence" value="ECO:0007669"/>
    <property type="project" value="TreeGrafter"/>
</dbReference>
<dbReference type="SMART" id="SM00279">
    <property type="entry name" value="HhH2"/>
    <property type="match status" value="1"/>
</dbReference>
<keyword evidence="13" id="KW-0234">DNA repair</keyword>
<dbReference type="Proteomes" id="UP000886861">
    <property type="component" value="Unassembled WGS sequence"/>
</dbReference>
<keyword evidence="12" id="KW-0238">DNA-binding</keyword>
<dbReference type="SUPFAM" id="SSF88723">
    <property type="entry name" value="PIN domain-like"/>
    <property type="match status" value="1"/>
</dbReference>
<dbReference type="InterPro" id="IPR029060">
    <property type="entry name" value="PIN-like_dom_sf"/>
</dbReference>
<dbReference type="Gene3D" id="1.20.1060.10">
    <property type="entry name" value="Taq DNA Polymerase, Chain T, domain 4"/>
    <property type="match status" value="1"/>
</dbReference>
<keyword evidence="4" id="KW-0808">Transferase</keyword>
<gene>
    <name evidence="18" type="ORF">IAA62_01890</name>
</gene>
<feature type="domain" description="5'-3' exonuclease" evidence="16">
    <location>
        <begin position="3"/>
        <end position="259"/>
    </location>
</feature>
<dbReference type="PANTHER" id="PTHR10133">
    <property type="entry name" value="DNA POLYMERASE I"/>
    <property type="match status" value="1"/>
</dbReference>
<dbReference type="SMART" id="SM00475">
    <property type="entry name" value="53EXOc"/>
    <property type="match status" value="1"/>
</dbReference>
<keyword evidence="11" id="KW-0239">DNA-directed DNA polymerase</keyword>
<evidence type="ECO:0000256" key="15">
    <source>
        <dbReference type="SAM" id="Coils"/>
    </source>
</evidence>
<sequence length="831" mass="94748">MKDKFLIVDGNSLAYRAYYAMPFLTSPEGTNTGAVFGFFNMLLKAIEDNTPNYIAVAFDFSKHTFRTEIFKDYKGTRQETPPELREQFPIIKELLKKLKIAVFEMENIEADDIIGTLAKSSKTTKNLILSGDRDLLQLIDTNTEVLLTKHGTTSTKSMTLESLKEEMHITPSQVVDLKALMGDNSDNIPGVKGVGPKTAQDLIEAYGTLENVYKHIDELKGSLKEKLIKDKEMAFLSYTLAKIKTDVELDFKLENLKLHYPFDVSIKEDFKRFGFGMFLKRNIFAEVKEVEEKSQSKNIEIDSLEILENLELSNTFAFNFNGNIEFSTNSDTIYTLKKNFDLFSKSIETNDVILKLKNVLEDDSILKLTSDLKQELHLLKNLGIEVKNVFDLKLGAYLIGGSKNITTSTNTYFELYEDIKTKLKNLDLEKLYYNIELPLLYVLYDMESAGFKINSKELLELSDKYTKELSELENSIQELAGEQFNVKSPKQLASILFDKLGLKAKFFHKKNSTNIDVLNELISEHPIVPLIIRYRKIQKLHSTYIEPYIELVKNSGDIIHTVFNQTLTATGRLSSSEPNLQNIPVRDDEGKLLRKLFISRFDGGNIISADYNQIELRLLAHYSGDEKLVNAYKENKDIHTLTASQVFGVPESEVTPIQRRSAKAVNFGIIYGISDFGLSQNANLSRKEAKLYIEKYFATYPSVKEYMDSNVKFARENGYIKTIMGRIRRIPEINSNVYQTRQFGERVAMNMPLQGSASDIIKMAMIKVEDALKNLKSKLILQIHDELIVDTYPGEESTVKQILKDCMENVVALKVPLPVDINMGKTWFDCK</sequence>
<dbReference type="Gene3D" id="3.40.50.1010">
    <property type="entry name" value="5'-nuclease"/>
    <property type="match status" value="1"/>
</dbReference>
<dbReference type="InterPro" id="IPR036397">
    <property type="entry name" value="RNaseH_sf"/>
</dbReference>
<dbReference type="FunFam" id="1.10.150.20:FF:000002">
    <property type="entry name" value="DNA polymerase I"/>
    <property type="match status" value="1"/>
</dbReference>
<dbReference type="InterPro" id="IPR008918">
    <property type="entry name" value="HhH2"/>
</dbReference>
<dbReference type="PROSITE" id="PS00447">
    <property type="entry name" value="DNA_POLYMERASE_A"/>
    <property type="match status" value="1"/>
</dbReference>
<accession>A0A9D1NDY6</accession>
<dbReference type="FunFam" id="1.10.150.20:FF:000003">
    <property type="entry name" value="DNA polymerase I"/>
    <property type="match status" value="1"/>
</dbReference>
<feature type="coiled-coil region" evidence="15">
    <location>
        <begin position="455"/>
        <end position="482"/>
    </location>
</feature>
<evidence type="ECO:0000313" key="19">
    <source>
        <dbReference type="Proteomes" id="UP000886861"/>
    </source>
</evidence>
<keyword evidence="6" id="KW-0235">DNA replication</keyword>
<keyword evidence="10" id="KW-0269">Exonuclease</keyword>
<dbReference type="InterPro" id="IPR002562">
    <property type="entry name" value="3'-5'_exonuclease_dom"/>
</dbReference>
<dbReference type="FunFam" id="3.40.50.1010:FF:000001">
    <property type="entry name" value="DNA polymerase I"/>
    <property type="match status" value="1"/>
</dbReference>
<keyword evidence="9" id="KW-0378">Hydrolase</keyword>
<dbReference type="Gene3D" id="3.30.420.10">
    <property type="entry name" value="Ribonuclease H-like superfamily/Ribonuclease H"/>
    <property type="match status" value="2"/>
</dbReference>
<dbReference type="Pfam" id="PF01612">
    <property type="entry name" value="DNA_pol_A_exo1"/>
    <property type="match status" value="1"/>
</dbReference>
<evidence type="ECO:0000256" key="3">
    <source>
        <dbReference type="ARBA" id="ARBA00020311"/>
    </source>
</evidence>
<name>A0A9D1NDY6_9FIRM</name>
<dbReference type="FunFam" id="1.20.1060.10:FF:000001">
    <property type="entry name" value="DNA polymerase I"/>
    <property type="match status" value="1"/>
</dbReference>
<dbReference type="SMART" id="SM00482">
    <property type="entry name" value="POLAc"/>
    <property type="match status" value="1"/>
</dbReference>
<organism evidence="18 19">
    <name type="scientific">Candidatus Caccopulliclostridium gallistercoris</name>
    <dbReference type="NCBI Taxonomy" id="2840719"/>
    <lineage>
        <taxon>Bacteria</taxon>
        <taxon>Bacillati</taxon>
        <taxon>Bacillota</taxon>
        <taxon>Clostridia</taxon>
        <taxon>Candidatus Caccopulliclostridium</taxon>
    </lineage>
</organism>
<evidence type="ECO:0000256" key="12">
    <source>
        <dbReference type="ARBA" id="ARBA00023125"/>
    </source>
</evidence>
<reference evidence="18" key="1">
    <citation type="submission" date="2020-10" db="EMBL/GenBank/DDBJ databases">
        <authorList>
            <person name="Gilroy R."/>
        </authorList>
    </citation>
    <scope>NUCLEOTIDE SEQUENCE</scope>
    <source>
        <strain evidence="18">CHK186-9395</strain>
    </source>
</reference>
<dbReference type="InterPro" id="IPR002421">
    <property type="entry name" value="5-3_exonuclease"/>
</dbReference>
<dbReference type="SUPFAM" id="SSF53098">
    <property type="entry name" value="Ribonuclease H-like"/>
    <property type="match status" value="1"/>
</dbReference>
<evidence type="ECO:0000256" key="14">
    <source>
        <dbReference type="ARBA" id="ARBA00049244"/>
    </source>
</evidence>
<dbReference type="Gene3D" id="1.10.150.20">
    <property type="entry name" value="5' to 3' exonuclease, C-terminal subdomain"/>
    <property type="match status" value="2"/>
</dbReference>
<keyword evidence="7" id="KW-0540">Nuclease</keyword>
<dbReference type="InterPro" id="IPR012337">
    <property type="entry name" value="RNaseH-like_sf"/>
</dbReference>
<evidence type="ECO:0000313" key="18">
    <source>
        <dbReference type="EMBL" id="HIV01290.1"/>
    </source>
</evidence>
<protein>
    <recommendedName>
        <fullName evidence="3">DNA polymerase I</fullName>
        <ecNumber evidence="2">2.7.7.7</ecNumber>
    </recommendedName>
</protein>
<evidence type="ECO:0000259" key="16">
    <source>
        <dbReference type="SMART" id="SM00475"/>
    </source>
</evidence>
<comment type="caution">
    <text evidence="18">The sequence shown here is derived from an EMBL/GenBank/DDBJ whole genome shotgun (WGS) entry which is preliminary data.</text>
</comment>
<evidence type="ECO:0000256" key="1">
    <source>
        <dbReference type="ARBA" id="ARBA00007705"/>
    </source>
</evidence>
<dbReference type="InterPro" id="IPR043502">
    <property type="entry name" value="DNA/RNA_pol_sf"/>
</dbReference>
<dbReference type="CDD" id="cd09898">
    <property type="entry name" value="H3TH_53EXO"/>
    <property type="match status" value="1"/>
</dbReference>
<dbReference type="Pfam" id="PF02739">
    <property type="entry name" value="5_3_exonuc_N"/>
    <property type="match status" value="1"/>
</dbReference>
<comment type="similarity">
    <text evidence="1">Belongs to the DNA polymerase type-A family.</text>
</comment>
<keyword evidence="8" id="KW-0227">DNA damage</keyword>
<dbReference type="GO" id="GO:0008409">
    <property type="term" value="F:5'-3' exonuclease activity"/>
    <property type="evidence" value="ECO:0007669"/>
    <property type="project" value="InterPro"/>
</dbReference>
<comment type="catalytic activity">
    <reaction evidence="14">
        <text>DNA(n) + a 2'-deoxyribonucleoside 5'-triphosphate = DNA(n+1) + diphosphate</text>
        <dbReference type="Rhea" id="RHEA:22508"/>
        <dbReference type="Rhea" id="RHEA-COMP:17339"/>
        <dbReference type="Rhea" id="RHEA-COMP:17340"/>
        <dbReference type="ChEBI" id="CHEBI:33019"/>
        <dbReference type="ChEBI" id="CHEBI:61560"/>
        <dbReference type="ChEBI" id="CHEBI:173112"/>
        <dbReference type="EC" id="2.7.7.7"/>
    </reaction>
</comment>
<dbReference type="GO" id="GO:0003887">
    <property type="term" value="F:DNA-directed DNA polymerase activity"/>
    <property type="evidence" value="ECO:0007669"/>
    <property type="project" value="UniProtKB-KW"/>
</dbReference>
<dbReference type="Gene3D" id="3.30.70.370">
    <property type="match status" value="1"/>
</dbReference>
<dbReference type="InterPro" id="IPR001098">
    <property type="entry name" value="DNA-dir_DNA_pol_A_palm_dom"/>
</dbReference>
<dbReference type="InterPro" id="IPR020045">
    <property type="entry name" value="DNA_polI_H3TH"/>
</dbReference>
<dbReference type="CDD" id="cd09859">
    <property type="entry name" value="PIN_53EXO"/>
    <property type="match status" value="1"/>
</dbReference>
<dbReference type="GO" id="GO:0006261">
    <property type="term" value="P:DNA-templated DNA replication"/>
    <property type="evidence" value="ECO:0007669"/>
    <property type="project" value="InterPro"/>
</dbReference>
<dbReference type="GO" id="GO:0003677">
    <property type="term" value="F:DNA binding"/>
    <property type="evidence" value="ECO:0007669"/>
    <property type="project" value="UniProtKB-KW"/>
</dbReference>
<keyword evidence="15" id="KW-0175">Coiled coil</keyword>
<dbReference type="SUPFAM" id="SSF56672">
    <property type="entry name" value="DNA/RNA polymerases"/>
    <property type="match status" value="1"/>
</dbReference>
<dbReference type="EC" id="2.7.7.7" evidence="2"/>
<evidence type="ECO:0000256" key="6">
    <source>
        <dbReference type="ARBA" id="ARBA00022705"/>
    </source>
</evidence>
<evidence type="ECO:0000256" key="13">
    <source>
        <dbReference type="ARBA" id="ARBA00023204"/>
    </source>
</evidence>
<dbReference type="GO" id="GO:0008408">
    <property type="term" value="F:3'-5' exonuclease activity"/>
    <property type="evidence" value="ECO:0007669"/>
    <property type="project" value="InterPro"/>
</dbReference>
<dbReference type="CDD" id="cd08637">
    <property type="entry name" value="DNA_pol_A_pol_I_C"/>
    <property type="match status" value="1"/>
</dbReference>
<dbReference type="AlphaFoldDB" id="A0A9D1NDY6"/>
<feature type="domain" description="DNA-directed DNA polymerase family A palm" evidence="17">
    <location>
        <begin position="590"/>
        <end position="795"/>
    </location>
</feature>
<evidence type="ECO:0000256" key="4">
    <source>
        <dbReference type="ARBA" id="ARBA00022679"/>
    </source>
</evidence>
<dbReference type="InterPro" id="IPR020046">
    <property type="entry name" value="5-3_exonucl_a-hlix_arch_N"/>
</dbReference>
<evidence type="ECO:0000256" key="5">
    <source>
        <dbReference type="ARBA" id="ARBA00022695"/>
    </source>
</evidence>
<evidence type="ECO:0000256" key="11">
    <source>
        <dbReference type="ARBA" id="ARBA00022932"/>
    </source>
</evidence>
<reference evidence="18" key="2">
    <citation type="journal article" date="2021" name="PeerJ">
        <title>Extensive microbial diversity within the chicken gut microbiome revealed by metagenomics and culture.</title>
        <authorList>
            <person name="Gilroy R."/>
            <person name="Ravi A."/>
            <person name="Getino M."/>
            <person name="Pursley I."/>
            <person name="Horton D.L."/>
            <person name="Alikhan N.F."/>
            <person name="Baker D."/>
            <person name="Gharbi K."/>
            <person name="Hall N."/>
            <person name="Watson M."/>
            <person name="Adriaenssens E.M."/>
            <person name="Foster-Nyarko E."/>
            <person name="Jarju S."/>
            <person name="Secka A."/>
            <person name="Antonio M."/>
            <person name="Oren A."/>
            <person name="Chaudhuri R.R."/>
            <person name="La Ragione R."/>
            <person name="Hildebrand F."/>
            <person name="Pallen M.J."/>
        </authorList>
    </citation>
    <scope>NUCLEOTIDE SEQUENCE</scope>
    <source>
        <strain evidence="18">CHK186-9395</strain>
    </source>
</reference>
<dbReference type="Pfam" id="PF01367">
    <property type="entry name" value="5_3_exonuc"/>
    <property type="match status" value="1"/>
</dbReference>
<dbReference type="PRINTS" id="PR00868">
    <property type="entry name" value="DNAPOLI"/>
</dbReference>
<dbReference type="InterPro" id="IPR036279">
    <property type="entry name" value="5-3_exonuclease_C_sf"/>
</dbReference>
<dbReference type="EMBL" id="DVOJ01000007">
    <property type="protein sequence ID" value="HIV01290.1"/>
    <property type="molecule type" value="Genomic_DNA"/>
</dbReference>
<evidence type="ECO:0000256" key="10">
    <source>
        <dbReference type="ARBA" id="ARBA00022839"/>
    </source>
</evidence>
<dbReference type="InterPro" id="IPR019760">
    <property type="entry name" value="DNA-dir_DNA_pol_A_CS"/>
</dbReference>